<dbReference type="EMBL" id="OENE01000003">
    <property type="protein sequence ID" value="SOS58146.1"/>
    <property type="molecule type" value="Genomic_DNA"/>
</dbReference>
<dbReference type="Pfam" id="PF09697">
    <property type="entry name" value="Porph_ging"/>
    <property type="match status" value="1"/>
</dbReference>
<dbReference type="RefSeq" id="WP_172504744.1">
    <property type="nucleotide sequence ID" value="NZ_JAJHTM010000001.1"/>
</dbReference>
<dbReference type="AlphaFoldDB" id="A0A2I2LD65"/>
<dbReference type="Proteomes" id="UP000490060">
    <property type="component" value="Unassembled WGS sequence"/>
</dbReference>
<evidence type="ECO:0008006" key="3">
    <source>
        <dbReference type="Google" id="ProtNLM"/>
    </source>
</evidence>
<proteinExistence type="predicted"/>
<evidence type="ECO:0000313" key="1">
    <source>
        <dbReference type="EMBL" id="SOS58146.1"/>
    </source>
</evidence>
<name>A0A2I2LD65_9FLAO</name>
<reference evidence="1 2" key="1">
    <citation type="submission" date="2017-11" db="EMBL/GenBank/DDBJ databases">
        <authorList>
            <person name="Duchaud E."/>
        </authorList>
    </citation>
    <scope>NUCLEOTIDE SEQUENCE [LARGE SCALE GENOMIC DNA]</scope>
    <source>
        <strain evidence="1 2">TNO010</strain>
    </source>
</reference>
<gene>
    <name evidence="1" type="ORF">TNO010_110121</name>
</gene>
<accession>A0A2I2LD65</accession>
<evidence type="ECO:0000313" key="2">
    <source>
        <dbReference type="Proteomes" id="UP000490060"/>
    </source>
</evidence>
<dbReference type="InterPro" id="IPR005901">
    <property type="entry name" value="GLPGLI"/>
</dbReference>
<dbReference type="NCBIfam" id="TIGR01200">
    <property type="entry name" value="GLPGLI"/>
    <property type="match status" value="1"/>
</dbReference>
<organism evidence="1 2">
    <name type="scientific">Tenacibaculum finnmarkense genomovar ulcerans</name>
    <dbReference type="NCBI Taxonomy" id="2781388"/>
    <lineage>
        <taxon>Bacteria</taxon>
        <taxon>Pseudomonadati</taxon>
        <taxon>Bacteroidota</taxon>
        <taxon>Flavobacteriia</taxon>
        <taxon>Flavobacteriales</taxon>
        <taxon>Flavobacteriaceae</taxon>
        <taxon>Tenacibaculum</taxon>
        <taxon>Tenacibaculum finnmarkense</taxon>
    </lineage>
</organism>
<sequence length="245" mass="28064">MKIKALLIFVVFFTITVKSQIIKQGIITYEKSYTEKFHAENKNKHPSFAKFKMIEEKTIDILKSIRFKLKFTRTTSTFSVVPSLIIDENMFSGMALIPEGKGQYYNDENNILSEKNTFGEDFLITDEPLNWVLKNETKKIGDYLCYKATAIERKMKRGGMKEYPVIAWYCPEINTSFGPVGLAGLPGLILEANKGRLRYTATKINLNPKKNIKIAKITKGKKVTRKEMNQMLGEAMGNFKKNKGY</sequence>
<protein>
    <recommendedName>
        <fullName evidence="3">GLPGLI family protein</fullName>
    </recommendedName>
</protein>